<name>A0ABW5LLQ0_9FLAO</name>
<dbReference type="Pfam" id="PF00515">
    <property type="entry name" value="TPR_1"/>
    <property type="match status" value="1"/>
</dbReference>
<dbReference type="EMBL" id="JBHULH010000001">
    <property type="protein sequence ID" value="MFD2565773.1"/>
    <property type="molecule type" value="Genomic_DNA"/>
</dbReference>
<dbReference type="Proteomes" id="UP001597508">
    <property type="component" value="Unassembled WGS sequence"/>
</dbReference>
<dbReference type="InterPro" id="IPR019734">
    <property type="entry name" value="TPR_rpt"/>
</dbReference>
<dbReference type="PROSITE" id="PS51257">
    <property type="entry name" value="PROKAR_LIPOPROTEIN"/>
    <property type="match status" value="1"/>
</dbReference>
<evidence type="ECO:0000313" key="2">
    <source>
        <dbReference type="EMBL" id="MFD2565773.1"/>
    </source>
</evidence>
<dbReference type="Gene3D" id="1.25.40.10">
    <property type="entry name" value="Tetratricopeptide repeat domain"/>
    <property type="match status" value="1"/>
</dbReference>
<dbReference type="SUPFAM" id="SSF48452">
    <property type="entry name" value="TPR-like"/>
    <property type="match status" value="1"/>
</dbReference>
<keyword evidence="1" id="KW-0802">TPR repeat</keyword>
<sequence length="224" mass="26359">MKRVFYLLSIFLLISCGNSKNSPEFIEAAEGRYLFNSDETLDVHFVDGKMNVKWRGQDMVPIKAGDNSFYLKEMNEKLIFVSEPEMHIELAPKREHDGEKFSFLKLAKGEKTPNEYFRNKEYEKALQGYLAIQKRDSLDRTIREWSMNQLGYHYMRENKMEDAKAIFKINIALYPKSSNTYDSMGDAYRKEKDTVKAIEYYKKALAINPENRSSKRQLQKLTKE</sequence>
<keyword evidence="3" id="KW-1185">Reference proteome</keyword>
<dbReference type="PROSITE" id="PS50005">
    <property type="entry name" value="TPR"/>
    <property type="match status" value="1"/>
</dbReference>
<dbReference type="PROSITE" id="PS50293">
    <property type="entry name" value="TPR_REGION"/>
    <property type="match status" value="1"/>
</dbReference>
<dbReference type="RefSeq" id="WP_379664499.1">
    <property type="nucleotide sequence ID" value="NZ_JBHULH010000001.1"/>
</dbReference>
<dbReference type="InterPro" id="IPR011990">
    <property type="entry name" value="TPR-like_helical_dom_sf"/>
</dbReference>
<feature type="repeat" description="TPR" evidence="1">
    <location>
        <begin position="178"/>
        <end position="211"/>
    </location>
</feature>
<gene>
    <name evidence="2" type="ORF">ACFSRZ_00235</name>
</gene>
<proteinExistence type="predicted"/>
<accession>A0ABW5LLQ0</accession>
<comment type="caution">
    <text evidence="2">The sequence shown here is derived from an EMBL/GenBank/DDBJ whole genome shotgun (WGS) entry which is preliminary data.</text>
</comment>
<dbReference type="SMART" id="SM00028">
    <property type="entry name" value="TPR"/>
    <property type="match status" value="2"/>
</dbReference>
<organism evidence="2 3">
    <name type="scientific">Pseudotenacibaculum haliotis</name>
    <dbReference type="NCBI Taxonomy" id="1862138"/>
    <lineage>
        <taxon>Bacteria</taxon>
        <taxon>Pseudomonadati</taxon>
        <taxon>Bacteroidota</taxon>
        <taxon>Flavobacteriia</taxon>
        <taxon>Flavobacteriales</taxon>
        <taxon>Flavobacteriaceae</taxon>
        <taxon>Pseudotenacibaculum</taxon>
    </lineage>
</organism>
<protein>
    <submittedName>
        <fullName evidence="2">Tetratricopeptide repeat protein</fullName>
    </submittedName>
</protein>
<evidence type="ECO:0000313" key="3">
    <source>
        <dbReference type="Proteomes" id="UP001597508"/>
    </source>
</evidence>
<reference evidence="3" key="1">
    <citation type="journal article" date="2019" name="Int. J. Syst. Evol. Microbiol.">
        <title>The Global Catalogue of Microorganisms (GCM) 10K type strain sequencing project: providing services to taxonomists for standard genome sequencing and annotation.</title>
        <authorList>
            <consortium name="The Broad Institute Genomics Platform"/>
            <consortium name="The Broad Institute Genome Sequencing Center for Infectious Disease"/>
            <person name="Wu L."/>
            <person name="Ma J."/>
        </authorList>
    </citation>
    <scope>NUCLEOTIDE SEQUENCE [LARGE SCALE GENOMIC DNA]</scope>
    <source>
        <strain evidence="3">KCTC 52127</strain>
    </source>
</reference>
<evidence type="ECO:0000256" key="1">
    <source>
        <dbReference type="PROSITE-ProRule" id="PRU00339"/>
    </source>
</evidence>